<name>A0A914E639_9BILA</name>
<protein>
    <submittedName>
        <fullName evidence="2">Uncharacterized protein</fullName>
    </submittedName>
</protein>
<dbReference type="WBParaSite" id="ACRNAN_scaffold5835.g10982.t1">
    <property type="protein sequence ID" value="ACRNAN_scaffold5835.g10982.t1"/>
    <property type="gene ID" value="ACRNAN_scaffold5835.g10982"/>
</dbReference>
<keyword evidence="1" id="KW-1185">Reference proteome</keyword>
<accession>A0A914E639</accession>
<evidence type="ECO:0000313" key="2">
    <source>
        <dbReference type="WBParaSite" id="ACRNAN_scaffold5835.g10982.t1"/>
    </source>
</evidence>
<dbReference type="AlphaFoldDB" id="A0A914E639"/>
<evidence type="ECO:0000313" key="1">
    <source>
        <dbReference type="Proteomes" id="UP000887540"/>
    </source>
</evidence>
<reference evidence="2" key="1">
    <citation type="submission" date="2022-11" db="UniProtKB">
        <authorList>
            <consortium name="WormBaseParasite"/>
        </authorList>
    </citation>
    <scope>IDENTIFICATION</scope>
</reference>
<proteinExistence type="predicted"/>
<sequence>MFGRALGTGWNTIYLYTDMQHRDRRMCKKAPIRENGQQAHIAQVVGQPQNRTQREKKVNNHLAFDKTLDYLIYIRTIF</sequence>
<dbReference type="Proteomes" id="UP000887540">
    <property type="component" value="Unplaced"/>
</dbReference>
<organism evidence="1 2">
    <name type="scientific">Acrobeloides nanus</name>
    <dbReference type="NCBI Taxonomy" id="290746"/>
    <lineage>
        <taxon>Eukaryota</taxon>
        <taxon>Metazoa</taxon>
        <taxon>Ecdysozoa</taxon>
        <taxon>Nematoda</taxon>
        <taxon>Chromadorea</taxon>
        <taxon>Rhabditida</taxon>
        <taxon>Tylenchina</taxon>
        <taxon>Cephalobomorpha</taxon>
        <taxon>Cephaloboidea</taxon>
        <taxon>Cephalobidae</taxon>
        <taxon>Acrobeloides</taxon>
    </lineage>
</organism>